<reference evidence="8 9" key="1">
    <citation type="submission" date="2021-01" db="EMBL/GenBank/DDBJ databases">
        <title>Genome public.</title>
        <authorList>
            <person name="Liu C."/>
            <person name="Sun Q."/>
        </authorList>
    </citation>
    <scope>NUCLEOTIDE SEQUENCE [LARGE SCALE GENOMIC DNA]</scope>
    <source>
        <strain evidence="8 9">YIM B02564</strain>
    </source>
</reference>
<dbReference type="InterPro" id="IPR000836">
    <property type="entry name" value="PRTase_dom"/>
</dbReference>
<feature type="binding site" evidence="6">
    <location>
        <position position="100"/>
    </location>
    <ligand>
        <name>5-phospho-alpha-D-ribose 1-diphosphate</name>
        <dbReference type="ChEBI" id="CHEBI:58017"/>
        <note>ligand shared between dimeric partners</note>
    </ligand>
</feature>
<keyword evidence="3 6" id="KW-0328">Glycosyltransferase</keyword>
<gene>
    <name evidence="6" type="primary">pyrE</name>
    <name evidence="8" type="ORF">JK635_10390</name>
</gene>
<comment type="caution">
    <text evidence="6">Lacks conserved residue(s) required for the propagation of feature annotation.</text>
</comment>
<dbReference type="CDD" id="cd06223">
    <property type="entry name" value="PRTases_typeI"/>
    <property type="match status" value="1"/>
</dbReference>
<keyword evidence="5 6" id="KW-0665">Pyrimidine biosynthesis</keyword>
<comment type="catalytic activity">
    <reaction evidence="6">
        <text>orotidine 5'-phosphate + diphosphate = orotate + 5-phospho-alpha-D-ribose 1-diphosphate</text>
        <dbReference type="Rhea" id="RHEA:10380"/>
        <dbReference type="ChEBI" id="CHEBI:30839"/>
        <dbReference type="ChEBI" id="CHEBI:33019"/>
        <dbReference type="ChEBI" id="CHEBI:57538"/>
        <dbReference type="ChEBI" id="CHEBI:58017"/>
        <dbReference type="EC" id="2.4.2.10"/>
    </reaction>
</comment>
<feature type="binding site" evidence="6">
    <location>
        <position position="124"/>
    </location>
    <ligand>
        <name>orotate</name>
        <dbReference type="ChEBI" id="CHEBI:30839"/>
    </ligand>
</feature>
<dbReference type="GO" id="GO:0004588">
    <property type="term" value="F:orotate phosphoribosyltransferase activity"/>
    <property type="evidence" value="ECO:0007669"/>
    <property type="project" value="UniProtKB-EC"/>
</dbReference>
<evidence type="ECO:0000256" key="5">
    <source>
        <dbReference type="ARBA" id="ARBA00022975"/>
    </source>
</evidence>
<name>A0ABS1TMQ3_9BACI</name>
<feature type="domain" description="Phosphoribosyltransferase" evidence="7">
    <location>
        <begin position="49"/>
        <end position="163"/>
    </location>
</feature>
<sequence>MKQKIADSLLNIQAVTLKPNEPFTWTSGLRSPIYCDNRLTLSYPEVRREIAKGLKTLIEERYSDVEMIAGTATAGIPHAAWVSELMNLPMCYVRSKAKGHGKGNQIEGKVVPGQKVVVVEDLISTGGSVITAVQALREAGCEVLGAVSIFTYELEKGKQAFAQENIASQSLTDFSTLVQVAIEKGYISDNDQESLMSWSKDPEEWSKHYE</sequence>
<accession>A0ABS1TMQ3</accession>
<proteinExistence type="inferred from homology"/>
<dbReference type="RefSeq" id="WP_202653874.1">
    <property type="nucleotide sequence ID" value="NZ_JAESWB010000168.1"/>
</dbReference>
<evidence type="ECO:0000256" key="2">
    <source>
        <dbReference type="ARBA" id="ARBA00011971"/>
    </source>
</evidence>
<dbReference type="InterPro" id="IPR004467">
    <property type="entry name" value="Or_phspho_trans_dom"/>
</dbReference>
<dbReference type="HAMAP" id="MF_01208">
    <property type="entry name" value="PyrE"/>
    <property type="match status" value="1"/>
</dbReference>
<dbReference type="SUPFAM" id="SSF53271">
    <property type="entry name" value="PRTase-like"/>
    <property type="match status" value="1"/>
</dbReference>
<feature type="binding site" evidence="6">
    <location>
        <position position="98"/>
    </location>
    <ligand>
        <name>5-phospho-alpha-D-ribose 1-diphosphate</name>
        <dbReference type="ChEBI" id="CHEBI:58017"/>
        <note>ligand shared between dimeric partners</note>
    </ligand>
</feature>
<comment type="caution">
    <text evidence="8">The sequence shown here is derived from an EMBL/GenBank/DDBJ whole genome shotgun (WGS) entry which is preliminary data.</text>
</comment>
<dbReference type="Gene3D" id="3.40.50.2020">
    <property type="match status" value="1"/>
</dbReference>
<evidence type="ECO:0000256" key="3">
    <source>
        <dbReference type="ARBA" id="ARBA00022676"/>
    </source>
</evidence>
<dbReference type="PANTHER" id="PTHR19278:SF9">
    <property type="entry name" value="URIDINE 5'-MONOPHOSPHATE SYNTHASE"/>
    <property type="match status" value="1"/>
</dbReference>
<keyword evidence="6" id="KW-0460">Magnesium</keyword>
<evidence type="ECO:0000256" key="4">
    <source>
        <dbReference type="ARBA" id="ARBA00022679"/>
    </source>
</evidence>
<comment type="pathway">
    <text evidence="1 6">Pyrimidine metabolism; UMP biosynthesis via de novo pathway; UMP from orotate: step 1/2.</text>
</comment>
<evidence type="ECO:0000313" key="8">
    <source>
        <dbReference type="EMBL" id="MBL4952621.1"/>
    </source>
</evidence>
<feature type="binding site" description="in other chain" evidence="6">
    <location>
        <begin position="120"/>
        <end position="128"/>
    </location>
    <ligand>
        <name>5-phospho-alpha-D-ribose 1-diphosphate</name>
        <dbReference type="ChEBI" id="CHEBI:58017"/>
        <note>ligand shared between dimeric partners</note>
    </ligand>
</feature>
<evidence type="ECO:0000259" key="7">
    <source>
        <dbReference type="Pfam" id="PF00156"/>
    </source>
</evidence>
<keyword evidence="9" id="KW-1185">Reference proteome</keyword>
<comment type="similarity">
    <text evidence="6">Belongs to the purine/pyrimidine phosphoribosyltransferase family. PyrE subfamily.</text>
</comment>
<protein>
    <recommendedName>
        <fullName evidence="2 6">Orotate phosphoribosyltransferase</fullName>
        <shortName evidence="6">OPRT</shortName>
        <shortName evidence="6">OPRTase</shortName>
        <ecNumber evidence="2 6">2.4.2.10</ecNumber>
    </recommendedName>
</protein>
<comment type="function">
    <text evidence="6">Catalyzes the transfer of a ribosyl phosphate group from 5-phosphoribose 1-diphosphate to orotate, leading to the formation of orotidine monophosphate (OMP).</text>
</comment>
<keyword evidence="4 6" id="KW-0808">Transferase</keyword>
<dbReference type="InterPro" id="IPR029057">
    <property type="entry name" value="PRTase-like"/>
</dbReference>
<comment type="subunit">
    <text evidence="6">Homodimer.</text>
</comment>
<dbReference type="Proteomes" id="UP000623967">
    <property type="component" value="Unassembled WGS sequence"/>
</dbReference>
<evidence type="ECO:0000256" key="1">
    <source>
        <dbReference type="ARBA" id="ARBA00004889"/>
    </source>
</evidence>
<feature type="binding site" evidence="6">
    <location>
        <position position="94"/>
    </location>
    <ligand>
        <name>5-phospho-alpha-D-ribose 1-diphosphate</name>
        <dbReference type="ChEBI" id="CHEBI:58017"/>
        <note>ligand shared between dimeric partners</note>
    </ligand>
</feature>
<evidence type="ECO:0000256" key="6">
    <source>
        <dbReference type="HAMAP-Rule" id="MF_01208"/>
    </source>
</evidence>
<dbReference type="NCBIfam" id="TIGR00336">
    <property type="entry name" value="pyrE"/>
    <property type="match status" value="1"/>
</dbReference>
<organism evidence="8 9">
    <name type="scientific">Neobacillus paridis</name>
    <dbReference type="NCBI Taxonomy" id="2803862"/>
    <lineage>
        <taxon>Bacteria</taxon>
        <taxon>Bacillati</taxon>
        <taxon>Bacillota</taxon>
        <taxon>Bacilli</taxon>
        <taxon>Bacillales</taxon>
        <taxon>Bacillaceae</taxon>
        <taxon>Neobacillus</taxon>
    </lineage>
</organism>
<dbReference type="InterPro" id="IPR023031">
    <property type="entry name" value="OPRT"/>
</dbReference>
<dbReference type="EC" id="2.4.2.10" evidence="2 6"/>
<comment type="cofactor">
    <cofactor evidence="6">
        <name>Mg(2+)</name>
        <dbReference type="ChEBI" id="CHEBI:18420"/>
    </cofactor>
</comment>
<dbReference type="EMBL" id="JAESWB010000168">
    <property type="protein sequence ID" value="MBL4952621.1"/>
    <property type="molecule type" value="Genomic_DNA"/>
</dbReference>
<evidence type="ECO:0000313" key="9">
    <source>
        <dbReference type="Proteomes" id="UP000623967"/>
    </source>
</evidence>
<dbReference type="PANTHER" id="PTHR19278">
    <property type="entry name" value="OROTATE PHOSPHORIBOSYLTRANSFERASE"/>
    <property type="match status" value="1"/>
</dbReference>
<dbReference type="Pfam" id="PF00156">
    <property type="entry name" value="Pribosyltran"/>
    <property type="match status" value="1"/>
</dbReference>